<sequence>MDYHDVHGHDVASFDTTGTHRLPPIDASQALEQLEDEKSQPISTGITKLDKILLDTAPFNPASLGGIQRGQVTEVWGPPGSGRTALGIQLTANALKDGQGVAWIDCFQKLQSQRLAKVLHHINNNPKSETNQNEDGNSIAPKLGKFSHYSCFTLAHFMALVSKPASKAFDPDVSLIVISSVSALINSALPRSHEPRTSGTKNSGGPSVNAKRLQAIQFIITSLQKLAATKKCTVVILSQCATKMQADRSAALIPAINTALWEQGTATKIVLFRNWLWRERKASSVFLAGVQKRNGRKLYDNGEHVCAFQVNQAGISGVAYDPSQLVKMTDGQAASKRKLGQTELEVPDSEDEEDYGWDEGDDAALPPPPPQWQGSEDIILGQDVGHSDSEQEQEADNEYYYEDEDEADSDDGDGPDRE</sequence>
<dbReference type="InterPro" id="IPR020588">
    <property type="entry name" value="RecA_ATP-bd"/>
</dbReference>
<protein>
    <recommendedName>
        <fullName evidence="8">RecA family profile 1 domain-containing protein</fullName>
    </recommendedName>
</protein>
<gene>
    <name evidence="9" type="ORF">VHEMI03600</name>
</gene>
<dbReference type="GO" id="GO:0033065">
    <property type="term" value="C:Rad51C-XRCC3 complex"/>
    <property type="evidence" value="ECO:0007669"/>
    <property type="project" value="TreeGrafter"/>
</dbReference>
<keyword evidence="10" id="KW-1185">Reference proteome</keyword>
<dbReference type="AlphaFoldDB" id="A0A0A1SYZ2"/>
<dbReference type="PANTHER" id="PTHR46239:SF1">
    <property type="entry name" value="DNA REPAIR PROTEIN RAD51 HOMOLOG 3"/>
    <property type="match status" value="1"/>
</dbReference>
<evidence type="ECO:0000256" key="4">
    <source>
        <dbReference type="ARBA" id="ARBA00022840"/>
    </source>
</evidence>
<dbReference type="GO" id="GO:0000400">
    <property type="term" value="F:four-way junction DNA binding"/>
    <property type="evidence" value="ECO:0007669"/>
    <property type="project" value="TreeGrafter"/>
</dbReference>
<evidence type="ECO:0000313" key="10">
    <source>
        <dbReference type="Proteomes" id="UP000039046"/>
    </source>
</evidence>
<dbReference type="CDD" id="cd01393">
    <property type="entry name" value="RecA-like"/>
    <property type="match status" value="1"/>
</dbReference>
<evidence type="ECO:0000256" key="5">
    <source>
        <dbReference type="ARBA" id="ARBA00023204"/>
    </source>
</evidence>
<evidence type="ECO:0000256" key="7">
    <source>
        <dbReference type="SAM" id="MobiDB-lite"/>
    </source>
</evidence>
<keyword evidence="5" id="KW-0234">DNA repair</keyword>
<dbReference type="HOGENOM" id="CLU_043547_1_0_1"/>
<dbReference type="STRING" id="1531966.A0A0A1SYZ2"/>
<evidence type="ECO:0000259" key="8">
    <source>
        <dbReference type="PROSITE" id="PS50162"/>
    </source>
</evidence>
<organism evidence="9 10">
    <name type="scientific">[Torrubiella] hemipterigena</name>
    <dbReference type="NCBI Taxonomy" id="1531966"/>
    <lineage>
        <taxon>Eukaryota</taxon>
        <taxon>Fungi</taxon>
        <taxon>Dikarya</taxon>
        <taxon>Ascomycota</taxon>
        <taxon>Pezizomycotina</taxon>
        <taxon>Sordariomycetes</taxon>
        <taxon>Hypocreomycetidae</taxon>
        <taxon>Hypocreales</taxon>
        <taxon>Clavicipitaceae</taxon>
        <taxon>Clavicipitaceae incertae sedis</taxon>
        <taxon>'Torrubiella' clade</taxon>
    </lineage>
</organism>
<dbReference type="OrthoDB" id="5957327at2759"/>
<dbReference type="EMBL" id="CDHN01000002">
    <property type="protein sequence ID" value="CEJ84868.1"/>
    <property type="molecule type" value="Genomic_DNA"/>
</dbReference>
<evidence type="ECO:0000256" key="2">
    <source>
        <dbReference type="ARBA" id="ARBA00022741"/>
    </source>
</evidence>
<dbReference type="PANTHER" id="PTHR46239">
    <property type="entry name" value="DNA REPAIR PROTEIN RAD51 HOMOLOG 3 RAD51C"/>
    <property type="match status" value="1"/>
</dbReference>
<dbReference type="PROSITE" id="PS50162">
    <property type="entry name" value="RECA_2"/>
    <property type="match status" value="1"/>
</dbReference>
<feature type="region of interest" description="Disordered" evidence="7">
    <location>
        <begin position="1"/>
        <end position="23"/>
    </location>
</feature>
<dbReference type="InterPro" id="IPR052093">
    <property type="entry name" value="HR_Repair_Mediator"/>
</dbReference>
<feature type="compositionally biased region" description="Acidic residues" evidence="7">
    <location>
        <begin position="345"/>
        <end position="362"/>
    </location>
</feature>
<dbReference type="GO" id="GO:0005657">
    <property type="term" value="C:replication fork"/>
    <property type="evidence" value="ECO:0007669"/>
    <property type="project" value="TreeGrafter"/>
</dbReference>
<dbReference type="SUPFAM" id="SSF52540">
    <property type="entry name" value="P-loop containing nucleoside triphosphate hydrolases"/>
    <property type="match status" value="1"/>
</dbReference>
<dbReference type="GO" id="GO:0140664">
    <property type="term" value="F:ATP-dependent DNA damage sensor activity"/>
    <property type="evidence" value="ECO:0007669"/>
    <property type="project" value="InterPro"/>
</dbReference>
<dbReference type="GO" id="GO:0000707">
    <property type="term" value="P:meiotic DNA recombinase assembly"/>
    <property type="evidence" value="ECO:0007669"/>
    <property type="project" value="TreeGrafter"/>
</dbReference>
<dbReference type="GO" id="GO:0008821">
    <property type="term" value="F:crossover junction DNA endonuclease activity"/>
    <property type="evidence" value="ECO:0007669"/>
    <property type="project" value="TreeGrafter"/>
</dbReference>
<feature type="region of interest" description="Disordered" evidence="7">
    <location>
        <begin position="331"/>
        <end position="418"/>
    </location>
</feature>
<evidence type="ECO:0000256" key="3">
    <source>
        <dbReference type="ARBA" id="ARBA00022763"/>
    </source>
</evidence>
<dbReference type="Proteomes" id="UP000039046">
    <property type="component" value="Unassembled WGS sequence"/>
</dbReference>
<dbReference type="Pfam" id="PF00154">
    <property type="entry name" value="RecA_N"/>
    <property type="match status" value="1"/>
</dbReference>
<feature type="domain" description="RecA family profile 1" evidence="8">
    <location>
        <begin position="38"/>
        <end position="240"/>
    </location>
</feature>
<keyword evidence="3" id="KW-0227">DNA damage</keyword>
<evidence type="ECO:0000313" key="9">
    <source>
        <dbReference type="EMBL" id="CEJ84868.1"/>
    </source>
</evidence>
<evidence type="ECO:0000256" key="1">
    <source>
        <dbReference type="ARBA" id="ARBA00004123"/>
    </source>
</evidence>
<keyword evidence="4" id="KW-0067">ATP-binding</keyword>
<feature type="compositionally biased region" description="Acidic residues" evidence="7">
    <location>
        <begin position="390"/>
        <end position="418"/>
    </location>
</feature>
<dbReference type="GO" id="GO:0033063">
    <property type="term" value="C:Rad51B-Rad51C-Rad51D-XRCC2 complex"/>
    <property type="evidence" value="ECO:0007669"/>
    <property type="project" value="TreeGrafter"/>
</dbReference>
<dbReference type="InterPro" id="IPR049428">
    <property type="entry name" value="RecA-like_N"/>
</dbReference>
<proteinExistence type="predicted"/>
<name>A0A0A1SYZ2_9HYPO</name>
<comment type="subcellular location">
    <subcellularLocation>
        <location evidence="1">Nucleus</location>
    </subcellularLocation>
</comment>
<dbReference type="GO" id="GO:0007131">
    <property type="term" value="P:reciprocal meiotic recombination"/>
    <property type="evidence" value="ECO:0007669"/>
    <property type="project" value="TreeGrafter"/>
</dbReference>
<dbReference type="Gene3D" id="3.40.50.300">
    <property type="entry name" value="P-loop containing nucleotide triphosphate hydrolases"/>
    <property type="match status" value="1"/>
</dbReference>
<dbReference type="GO" id="GO:0005524">
    <property type="term" value="F:ATP binding"/>
    <property type="evidence" value="ECO:0007669"/>
    <property type="project" value="UniProtKB-KW"/>
</dbReference>
<dbReference type="InterPro" id="IPR027417">
    <property type="entry name" value="P-loop_NTPase"/>
</dbReference>
<accession>A0A0A1SYZ2</accession>
<feature type="compositionally biased region" description="Basic and acidic residues" evidence="7">
    <location>
        <begin position="1"/>
        <end position="12"/>
    </location>
</feature>
<reference evidence="9 10" key="1">
    <citation type="journal article" date="2015" name="Genome Announc.">
        <title>Draft Genome Sequence and Gene Annotation of the Entomopathogenic Fungus Verticillium hemipterigenum.</title>
        <authorList>
            <person name="Horn F."/>
            <person name="Habel A."/>
            <person name="Scharf D.H."/>
            <person name="Dworschak J."/>
            <person name="Brakhage A.A."/>
            <person name="Guthke R."/>
            <person name="Hertweck C."/>
            <person name="Linde J."/>
        </authorList>
    </citation>
    <scope>NUCLEOTIDE SEQUENCE [LARGE SCALE GENOMIC DNA]</scope>
</reference>
<keyword evidence="6" id="KW-0539">Nucleus</keyword>
<evidence type="ECO:0000256" key="6">
    <source>
        <dbReference type="ARBA" id="ARBA00023242"/>
    </source>
</evidence>
<keyword evidence="2" id="KW-0547">Nucleotide-binding</keyword>